<dbReference type="PANTHER" id="PTHR18919:SF138">
    <property type="entry name" value="ACETYL-COA C-ACETYLTRANSFERASE"/>
    <property type="match status" value="1"/>
</dbReference>
<dbReference type="Pfam" id="PF00108">
    <property type="entry name" value="Thiolase_N"/>
    <property type="match status" value="1"/>
</dbReference>
<evidence type="ECO:0000313" key="7">
    <source>
        <dbReference type="EMBL" id="MDX9687145.1"/>
    </source>
</evidence>
<evidence type="ECO:0000313" key="8">
    <source>
        <dbReference type="Proteomes" id="UP001281217"/>
    </source>
</evidence>
<dbReference type="EC" id="2.3.1.16" evidence="7"/>
<dbReference type="InterPro" id="IPR016039">
    <property type="entry name" value="Thiolase-like"/>
</dbReference>
<dbReference type="PROSITE" id="PS00099">
    <property type="entry name" value="THIOLASE_3"/>
    <property type="match status" value="1"/>
</dbReference>
<proteinExistence type="inferred from homology"/>
<evidence type="ECO:0000259" key="5">
    <source>
        <dbReference type="Pfam" id="PF00108"/>
    </source>
</evidence>
<name>A0ABU5BWI9_9GAMM</name>
<evidence type="ECO:0000256" key="2">
    <source>
        <dbReference type="ARBA" id="ARBA00022679"/>
    </source>
</evidence>
<dbReference type="SUPFAM" id="SSF53901">
    <property type="entry name" value="Thiolase-like"/>
    <property type="match status" value="2"/>
</dbReference>
<dbReference type="CDD" id="cd00751">
    <property type="entry name" value="thiolase"/>
    <property type="match status" value="1"/>
</dbReference>
<dbReference type="NCBIfam" id="TIGR01930">
    <property type="entry name" value="AcCoA-C-Actrans"/>
    <property type="match status" value="1"/>
</dbReference>
<sequence length="395" mass="41245">MQQDPVVIVGSARTPMGALQGELAGVPAPQLGATAIRAAVERSGLPAEAVQEVLMGCVLPAGLGQAPARQAALGAGLAKSTVCTTLNKMCGSGMQAAILGHDLLRAGSVDVVVAGGMESMSNAPYLLDGARQGLRMGHGRMLDHMFLDGLEDAYDRGRLMGTFAEDCAQSHGFSREQQDAWALQSVQRAQTAIEQGLFGEELAPVSARVGRRSVQMQVDETPLKVDPARIPSLKPAFREGGTVTAANSSSISDGAAALVLMRESEARRRNLRPLAAIRGHAAFADEPGLFPVAPVGAIRKLLERTRWSLDEVDLFEINEAFAVVSMVAVRELELDPAKVNVHGGACALGHPIGASGARILVTLLAALRTRGQRKGVAAICIGGGEATAMAIELLD</sequence>
<evidence type="ECO:0000256" key="4">
    <source>
        <dbReference type="RuleBase" id="RU003557"/>
    </source>
</evidence>
<dbReference type="EMBL" id="JAVRDO010000004">
    <property type="protein sequence ID" value="MDX9687145.1"/>
    <property type="molecule type" value="Genomic_DNA"/>
</dbReference>
<organism evidence="7 8">
    <name type="scientific">Halopseudomonas formosensis</name>
    <dbReference type="NCBI Taxonomy" id="1002526"/>
    <lineage>
        <taxon>Bacteria</taxon>
        <taxon>Pseudomonadati</taxon>
        <taxon>Pseudomonadota</taxon>
        <taxon>Gammaproteobacteria</taxon>
        <taxon>Pseudomonadales</taxon>
        <taxon>Pseudomonadaceae</taxon>
        <taxon>Halopseudomonas</taxon>
    </lineage>
</organism>
<feature type="domain" description="Thiolase N-terminal" evidence="5">
    <location>
        <begin position="6"/>
        <end position="264"/>
    </location>
</feature>
<dbReference type="GO" id="GO:0003988">
    <property type="term" value="F:acetyl-CoA C-acyltransferase activity"/>
    <property type="evidence" value="ECO:0007669"/>
    <property type="project" value="UniProtKB-EC"/>
</dbReference>
<evidence type="ECO:0000256" key="1">
    <source>
        <dbReference type="ARBA" id="ARBA00010982"/>
    </source>
</evidence>
<evidence type="ECO:0000259" key="6">
    <source>
        <dbReference type="Pfam" id="PF02803"/>
    </source>
</evidence>
<protein>
    <submittedName>
        <fullName evidence="7">Acetyl-CoA C-acyltransferase</fullName>
        <ecNumber evidence="7">2.3.1.16</ecNumber>
    </submittedName>
</protein>
<keyword evidence="2 4" id="KW-0808">Transferase</keyword>
<dbReference type="Pfam" id="PF02803">
    <property type="entry name" value="Thiolase_C"/>
    <property type="match status" value="1"/>
</dbReference>
<gene>
    <name evidence="7" type="ORF">RED13_001567</name>
</gene>
<evidence type="ECO:0000256" key="3">
    <source>
        <dbReference type="ARBA" id="ARBA00023315"/>
    </source>
</evidence>
<dbReference type="InterPro" id="IPR020610">
    <property type="entry name" value="Thiolase_AS"/>
</dbReference>
<keyword evidence="8" id="KW-1185">Reference proteome</keyword>
<dbReference type="InterPro" id="IPR020617">
    <property type="entry name" value="Thiolase_C"/>
</dbReference>
<dbReference type="RefSeq" id="WP_320331031.1">
    <property type="nucleotide sequence ID" value="NZ_JAVRDO010000004.1"/>
</dbReference>
<reference evidence="8" key="1">
    <citation type="submission" date="2023-07" db="EMBL/GenBank/DDBJ databases">
        <authorList>
            <person name="de Witt J."/>
        </authorList>
    </citation>
    <scope>NUCLEOTIDE SEQUENCE [LARGE SCALE GENOMIC DNA]</scope>
    <source>
        <strain evidence="8">FZJ</strain>
    </source>
</reference>
<dbReference type="PANTHER" id="PTHR18919">
    <property type="entry name" value="ACETYL-COA C-ACYLTRANSFERASE"/>
    <property type="match status" value="1"/>
</dbReference>
<dbReference type="Proteomes" id="UP001281217">
    <property type="component" value="Unassembled WGS sequence"/>
</dbReference>
<dbReference type="Gene3D" id="3.40.47.10">
    <property type="match status" value="2"/>
</dbReference>
<dbReference type="InterPro" id="IPR020616">
    <property type="entry name" value="Thiolase_N"/>
</dbReference>
<comment type="caution">
    <text evidence="7">The sequence shown here is derived from an EMBL/GenBank/DDBJ whole genome shotgun (WGS) entry which is preliminary data.</text>
</comment>
<keyword evidence="3 4" id="KW-0012">Acyltransferase</keyword>
<comment type="similarity">
    <text evidence="1 4">Belongs to the thiolase-like superfamily. Thiolase family.</text>
</comment>
<feature type="domain" description="Thiolase C-terminal" evidence="6">
    <location>
        <begin position="272"/>
        <end position="392"/>
    </location>
</feature>
<accession>A0ABU5BWI9</accession>
<dbReference type="InterPro" id="IPR002155">
    <property type="entry name" value="Thiolase"/>
</dbReference>
<dbReference type="PIRSF" id="PIRSF000429">
    <property type="entry name" value="Ac-CoA_Ac_transf"/>
    <property type="match status" value="1"/>
</dbReference>